<gene>
    <name evidence="2" type="ORF">GCM10011578_076050</name>
</gene>
<keyword evidence="3" id="KW-1185">Reference proteome</keyword>
<reference evidence="2" key="1">
    <citation type="journal article" date="2014" name="Int. J. Syst. Evol. Microbiol.">
        <title>Complete genome sequence of Corynebacterium casei LMG S-19264T (=DSM 44701T), isolated from a smear-ripened cheese.</title>
        <authorList>
            <consortium name="US DOE Joint Genome Institute (JGI-PGF)"/>
            <person name="Walter F."/>
            <person name="Albersmeier A."/>
            <person name="Kalinowski J."/>
            <person name="Ruckert C."/>
        </authorList>
    </citation>
    <scope>NUCLEOTIDE SEQUENCE</scope>
    <source>
        <strain evidence="2">CGMCC 4.7110</strain>
    </source>
</reference>
<evidence type="ECO:0000313" key="2">
    <source>
        <dbReference type="EMBL" id="GGN34805.1"/>
    </source>
</evidence>
<dbReference type="PANTHER" id="PTHR30137:SF6">
    <property type="entry name" value="LUCIFERASE-LIKE MONOOXYGENASE"/>
    <property type="match status" value="1"/>
</dbReference>
<dbReference type="PANTHER" id="PTHR30137">
    <property type="entry name" value="LUCIFERASE-LIKE MONOOXYGENASE"/>
    <property type="match status" value="1"/>
</dbReference>
<sequence>MDLSVMFFGSETDVAPADKYDDILAIVRAADRLGFKAVWTPERHFQNFGQVFPNPAVLGSAFALATERIEIRAGSVVLPLHHPLRVVEDWSVIDNLSRGRVGMSVATGWHARDFVLAPERYEDRRAHALRDIETVRRLWSGEPGTFTDGAGQPAEVLPHPRPYSPELPIWITTSGSPATWVTAGELRTGILAAGIGLRRQDLERNIGTYRHAFAEATARTANGPAGRGTVSLMMHAYVGESMSEVRERVREPLGRYIRSYVGQVSSNRSDAADRAMAELTETDRQRMVDFAFERYLAQGSLLGTPDVCRKAMSEMRDCGVDEIACFVDFGLERELILDSLETLSDIGSSVA</sequence>
<evidence type="ECO:0000259" key="1">
    <source>
        <dbReference type="Pfam" id="PF00296"/>
    </source>
</evidence>
<dbReference type="InterPro" id="IPR036661">
    <property type="entry name" value="Luciferase-like_sf"/>
</dbReference>
<dbReference type="InterPro" id="IPR050766">
    <property type="entry name" value="Bact_Lucif_Oxidored"/>
</dbReference>
<reference evidence="2" key="2">
    <citation type="submission" date="2020-09" db="EMBL/GenBank/DDBJ databases">
        <authorList>
            <person name="Sun Q."/>
            <person name="Zhou Y."/>
        </authorList>
    </citation>
    <scope>NUCLEOTIDE SEQUENCE</scope>
    <source>
        <strain evidence="2">CGMCC 4.7110</strain>
    </source>
</reference>
<organism evidence="2 3">
    <name type="scientific">Streptomyces fuscichromogenes</name>
    <dbReference type="NCBI Taxonomy" id="1324013"/>
    <lineage>
        <taxon>Bacteria</taxon>
        <taxon>Bacillati</taxon>
        <taxon>Actinomycetota</taxon>
        <taxon>Actinomycetes</taxon>
        <taxon>Kitasatosporales</taxon>
        <taxon>Streptomycetaceae</taxon>
        <taxon>Streptomyces</taxon>
    </lineage>
</organism>
<name>A0A918CVN2_9ACTN</name>
<evidence type="ECO:0000313" key="3">
    <source>
        <dbReference type="Proteomes" id="UP000653411"/>
    </source>
</evidence>
<proteinExistence type="predicted"/>
<feature type="domain" description="Luciferase-like" evidence="1">
    <location>
        <begin position="7"/>
        <end position="322"/>
    </location>
</feature>
<comment type="caution">
    <text evidence="2">The sequence shown here is derived from an EMBL/GenBank/DDBJ whole genome shotgun (WGS) entry which is preliminary data.</text>
</comment>
<dbReference type="Pfam" id="PF00296">
    <property type="entry name" value="Bac_luciferase"/>
    <property type="match status" value="1"/>
</dbReference>
<dbReference type="RefSeq" id="WP_189267470.1">
    <property type="nucleotide sequence ID" value="NZ_BMML01000023.1"/>
</dbReference>
<dbReference type="GO" id="GO:0005829">
    <property type="term" value="C:cytosol"/>
    <property type="evidence" value="ECO:0007669"/>
    <property type="project" value="TreeGrafter"/>
</dbReference>
<dbReference type="InterPro" id="IPR011251">
    <property type="entry name" value="Luciferase-like_dom"/>
</dbReference>
<dbReference type="Proteomes" id="UP000653411">
    <property type="component" value="Unassembled WGS sequence"/>
</dbReference>
<dbReference type="AlphaFoldDB" id="A0A918CVN2"/>
<protein>
    <submittedName>
        <fullName evidence="2">Siderophore biosynthesis protein</fullName>
    </submittedName>
</protein>
<dbReference type="GO" id="GO:0016705">
    <property type="term" value="F:oxidoreductase activity, acting on paired donors, with incorporation or reduction of molecular oxygen"/>
    <property type="evidence" value="ECO:0007669"/>
    <property type="project" value="InterPro"/>
</dbReference>
<accession>A0A918CVN2</accession>
<dbReference type="SUPFAM" id="SSF51679">
    <property type="entry name" value="Bacterial luciferase-like"/>
    <property type="match status" value="1"/>
</dbReference>
<dbReference type="Gene3D" id="3.20.20.30">
    <property type="entry name" value="Luciferase-like domain"/>
    <property type="match status" value="1"/>
</dbReference>
<dbReference type="NCBIfam" id="TIGR04020">
    <property type="entry name" value="seco_metab_LLM"/>
    <property type="match status" value="1"/>
</dbReference>
<dbReference type="InterPro" id="IPR024011">
    <property type="entry name" value="Biosynth_lucif-like_mOase_dom"/>
</dbReference>
<dbReference type="EMBL" id="BMML01000023">
    <property type="protein sequence ID" value="GGN34805.1"/>
    <property type="molecule type" value="Genomic_DNA"/>
</dbReference>